<dbReference type="InterPro" id="IPR049062">
    <property type="entry name" value="NAD_Glu_DH_ACT2"/>
</dbReference>
<dbReference type="Pfam" id="PF21077">
    <property type="entry name" value="GDH_ACT3"/>
    <property type="match status" value="1"/>
</dbReference>
<dbReference type="InterPro" id="IPR049059">
    <property type="entry name" value="NAD_Glu_DH_HM1"/>
</dbReference>
<dbReference type="SUPFAM" id="SSF51735">
    <property type="entry name" value="NAD(P)-binding Rossmann-fold domains"/>
    <property type="match status" value="1"/>
</dbReference>
<feature type="domain" description="NAD-glutamate dehydrogenase N-terminal ACT1" evidence="4">
    <location>
        <begin position="34"/>
        <end position="175"/>
    </location>
</feature>
<feature type="domain" description="NAD-glutamate dehydrogenase ACT3" evidence="6">
    <location>
        <begin position="549"/>
        <end position="628"/>
    </location>
</feature>
<evidence type="ECO:0000259" key="5">
    <source>
        <dbReference type="Pfam" id="PF21076"/>
    </source>
</evidence>
<evidence type="ECO:0000313" key="8">
    <source>
        <dbReference type="Proteomes" id="UP001218788"/>
    </source>
</evidence>
<dbReference type="Proteomes" id="UP001218788">
    <property type="component" value="Unassembled WGS sequence"/>
</dbReference>
<feature type="domain" description="NAD-glutamate dehydrogenase ACT2" evidence="5">
    <location>
        <begin position="404"/>
        <end position="493"/>
    </location>
</feature>
<evidence type="ECO:0000256" key="1">
    <source>
        <dbReference type="ARBA" id="ARBA00023002"/>
    </source>
</evidence>
<evidence type="ECO:0000313" key="7">
    <source>
        <dbReference type="EMBL" id="MDC8831048.1"/>
    </source>
</evidence>
<dbReference type="InterPro" id="IPR024727">
    <property type="entry name" value="NAD_Glu_DH_N_ACT1"/>
</dbReference>
<dbReference type="InterPro" id="IPR049064">
    <property type="entry name" value="NAD_Glu_DH_ACT3"/>
</dbReference>
<evidence type="ECO:0000259" key="6">
    <source>
        <dbReference type="Pfam" id="PF21077"/>
    </source>
</evidence>
<protein>
    <submittedName>
        <fullName evidence="7">NAD-glutamate dehydrogenase</fullName>
    </submittedName>
</protein>
<dbReference type="InterPro" id="IPR046346">
    <property type="entry name" value="Aminoacid_DH-like_N_sf"/>
</dbReference>
<evidence type="ECO:0000259" key="3">
    <source>
        <dbReference type="Pfam" id="PF21074"/>
    </source>
</evidence>
<gene>
    <name evidence="7" type="ORF">OIK42_09760</name>
</gene>
<sequence>MTVNSQRYSVLLENVFSLIDKKVDAKSRNHIHTFGRHFFKNISLDDLENRNDSDLYGATLSLWNTFANYDAKQPYVRVFNPEIEKHGWKSSHTIVELIIRDMPFLVDSIRMSLNRLGITAHMLIHSPMNVERDKHHRLVKFVDNAETSPLRETVVFIEVDRQTSKADVDRLTKELHSTLDEVSLAVGDWQPMLVKLNDITASVEKAELPIDKTSKDISLRFLHWLNNHNFTLMGYRYYTVNAIEGDHQWVPDNDSSLGLMKNSISDKPRLLSNLPATAREEALSQRLLILTKTNSRSRVHRPAYMDYVGIKEFNSKGQVTGEHRFLGLYSASFYNSSTKDIPLLADKIERICTLSEFDPDTHAFKAFNNIVETYPRDELLQTPEEDMAEIIRGIFQMQERGITRLFVRRDTFGRFYSCMVYVPRERYNTQLRKETQALLQHSLGATGEVEFTTFFSESVYARTHYIARVEDNDAEIDVKDIEQNIIELTKTWNDRLSSALSSAYGEAKAKKLERNYVNAFAPSYTEYNLPTAALVDIEKLEQLTPEANLGMLFYRPQEEQSDSQVVKLKLFHLHAPIHLSDVMPILENFGLRVIDESPFKIQCADGTLKWVMDFTMLHKSGHDLDMDKAQQLFQDAFAKVWFNELEDDGFNRLVLSAELTGRDVTILRAFAKYMRQTGSSFSRDYIANTLSNYPDIAQLLVLYFGQIFNPTKKPSAKRQQTLHDKITTALDQVSNLDDDRIIRRYLDMIDATLRTNFYQPAADGSQKPYVSFKLLPEKIPDMPLPLPKYEIFVYSPKIEGVHLRGGRVARGGLRWSDRQEDFRTEILGLVKAQQVKNTVIVPVGAKGGFVCKQMPEGASRQEIFEEGKACYRTFIRSLLDITDNIVDGEVVHPENVVRLDDDDPYLVVAADKGTATFSDIANSISQEYNFWLGDAFASGGSIGYDHKKMGITARGAWESVKRHFREIGIDCQTTDFTCVGIGDMAGDVFGNGMLLSEHTRLVVAFNHMHIFFDPDPDAAKSYQERKRLFENPSLTWDDYDKSLISKGGGVFSRAAKSIPLSAEMKSWLGTRQASMTPNELIHNCLKMPVDLIWNGGIGTYVKSKKESHTDVGDRANDSVRVNGEQLKAKIIGEGGNLGATQLGRMEYAAKGGRINTDFIDNVGGVDCSDNEVNIKILLNALVSNGDLTTKQRNNLLYDMTDDVAKIVLQDCYRQTQAISITEMTGVSSLKEQLRFIHGLERDGALNRELEFIPNDEEISDRAVSNRGLTRPELSVVIAYGKMVLKDQLNIPELTDNAYHGQLLISAFPPVLRERFAEQMQQHPLRAEIIATKLTNNMVNDMGANFVYRMQEETGADVVEITNAYSIIKKVFSVGEMWLQIEALDNKVDASVQLAMLESARRLMRRGTRWFIRHGDNCNNIQECIDKYRPVVDELTTNLNKYLVKSEIDQLENATRKWLDKGVPKEIAARVAAFSNLFSALDLAQLVEQGEHKIDVAGRLYYQLGSTLELHWFLEQINNQPVGNHWQALARASYREELDWQQRSIVATLLAGNTKSKDADAILNNWMQKNEGLLKRWYHMMSEFKTSSSHDFAKFSVALRELMLLSMKSNQ</sequence>
<dbReference type="PANTHER" id="PTHR43403">
    <property type="entry name" value="NAD-SPECIFIC GLUTAMATE DEHYDROGENASE"/>
    <property type="match status" value="1"/>
</dbReference>
<organism evidence="7 8">
    <name type="scientific">Alteromonas gilva</name>
    <dbReference type="NCBI Taxonomy" id="2987522"/>
    <lineage>
        <taxon>Bacteria</taxon>
        <taxon>Pseudomonadati</taxon>
        <taxon>Pseudomonadota</taxon>
        <taxon>Gammaproteobacteria</taxon>
        <taxon>Alteromonadales</taxon>
        <taxon>Alteromonadaceae</taxon>
        <taxon>Alteromonas/Salinimonas group</taxon>
        <taxon>Alteromonas</taxon>
    </lineage>
</organism>
<dbReference type="InterPro" id="IPR049058">
    <property type="entry name" value="NAD_Glu_DH_HM2"/>
</dbReference>
<proteinExistence type="predicted"/>
<dbReference type="SUPFAM" id="SSF53223">
    <property type="entry name" value="Aminoacid dehydrogenase-like, N-terminal domain"/>
    <property type="match status" value="1"/>
</dbReference>
<dbReference type="Pfam" id="PF21079">
    <property type="entry name" value="GDH_HM2"/>
    <property type="match status" value="1"/>
</dbReference>
<dbReference type="RefSeq" id="WP_273640106.1">
    <property type="nucleotide sequence ID" value="NZ_JAQQXP010000001.1"/>
</dbReference>
<reference evidence="7 8" key="1">
    <citation type="submission" date="2022-10" db="EMBL/GenBank/DDBJ databases">
        <title>Alteromonas sp. chi3 Genome sequencing.</title>
        <authorList>
            <person name="Park S."/>
        </authorList>
    </citation>
    <scope>NUCLEOTIDE SEQUENCE [LARGE SCALE GENOMIC DNA]</scope>
    <source>
        <strain evidence="8">chi3</strain>
    </source>
</reference>
<dbReference type="EMBL" id="JAQQXP010000001">
    <property type="protein sequence ID" value="MDC8831048.1"/>
    <property type="molecule type" value="Genomic_DNA"/>
</dbReference>
<feature type="domain" description="NAD-specific glutamate dehydrogenase C-terminal" evidence="3">
    <location>
        <begin position="1266"/>
        <end position="1602"/>
    </location>
</feature>
<dbReference type="PANTHER" id="PTHR43403:SF1">
    <property type="entry name" value="NAD-SPECIFIC GLUTAMATE DEHYDROGENASE"/>
    <property type="match status" value="1"/>
</dbReference>
<keyword evidence="8" id="KW-1185">Reference proteome</keyword>
<evidence type="ECO:0000259" key="4">
    <source>
        <dbReference type="Pfam" id="PF21075"/>
    </source>
</evidence>
<dbReference type="InterPro" id="IPR036291">
    <property type="entry name" value="NAD(P)-bd_dom_sf"/>
</dbReference>
<dbReference type="InterPro" id="IPR007780">
    <property type="entry name" value="NAD_Glu_DH_bac"/>
</dbReference>
<dbReference type="Pfam" id="PF21075">
    <property type="entry name" value="GDH_ACT1"/>
    <property type="match status" value="1"/>
</dbReference>
<dbReference type="Pfam" id="PF21074">
    <property type="entry name" value="GDH_C"/>
    <property type="match status" value="1"/>
</dbReference>
<evidence type="ECO:0000259" key="2">
    <source>
        <dbReference type="Pfam" id="PF05088"/>
    </source>
</evidence>
<dbReference type="Pfam" id="PF21078">
    <property type="entry name" value="GDH_HM3"/>
    <property type="match status" value="1"/>
</dbReference>
<dbReference type="Pfam" id="PF21076">
    <property type="entry name" value="GDH_ACT2"/>
    <property type="match status" value="1"/>
</dbReference>
<keyword evidence="1" id="KW-0560">Oxidoreductase</keyword>
<dbReference type="InterPro" id="IPR028971">
    <property type="entry name" value="NAD-GDH_cat"/>
</dbReference>
<dbReference type="Gene3D" id="3.40.50.720">
    <property type="entry name" value="NAD(P)-binding Rossmann-like Domain"/>
    <property type="match status" value="1"/>
</dbReference>
<dbReference type="Pfam" id="PF21073">
    <property type="entry name" value="GDH_HM1"/>
    <property type="match status" value="1"/>
</dbReference>
<name>A0ABT5L1X2_9ALTE</name>
<dbReference type="PIRSF" id="PIRSF036761">
    <property type="entry name" value="GDH_Mll4104"/>
    <property type="match status" value="1"/>
</dbReference>
<dbReference type="Pfam" id="PF05088">
    <property type="entry name" value="Bac_GDH_CD"/>
    <property type="match status" value="1"/>
</dbReference>
<accession>A0ABT5L1X2</accession>
<dbReference type="InterPro" id="IPR048381">
    <property type="entry name" value="GDH_C"/>
</dbReference>
<dbReference type="InterPro" id="IPR049056">
    <property type="entry name" value="NAD_Glu_DH_HM3"/>
</dbReference>
<comment type="caution">
    <text evidence="7">The sequence shown here is derived from an EMBL/GenBank/DDBJ whole genome shotgun (WGS) entry which is preliminary data.</text>
</comment>
<feature type="domain" description="NAD-glutamate dehydrogenase catalytic" evidence="2">
    <location>
        <begin position="725"/>
        <end position="1220"/>
    </location>
</feature>